<evidence type="ECO:0000313" key="1">
    <source>
        <dbReference type="EMBL" id="GAA2770954.1"/>
    </source>
</evidence>
<accession>A0ABP6HE76</accession>
<protein>
    <recommendedName>
        <fullName evidence="3">Cytochrome P450</fullName>
    </recommendedName>
</protein>
<evidence type="ECO:0000313" key="2">
    <source>
        <dbReference type="Proteomes" id="UP001500893"/>
    </source>
</evidence>
<comment type="caution">
    <text evidence="1">The sequence shown here is derived from an EMBL/GenBank/DDBJ whole genome shotgun (WGS) entry which is preliminary data.</text>
</comment>
<dbReference type="EMBL" id="BAAAVM010000101">
    <property type="protein sequence ID" value="GAA2770954.1"/>
    <property type="molecule type" value="Genomic_DNA"/>
</dbReference>
<dbReference type="Proteomes" id="UP001500893">
    <property type="component" value="Unassembled WGS sequence"/>
</dbReference>
<reference evidence="2" key="1">
    <citation type="journal article" date="2019" name="Int. J. Syst. Evol. Microbiol.">
        <title>The Global Catalogue of Microorganisms (GCM) 10K type strain sequencing project: providing services to taxonomists for standard genome sequencing and annotation.</title>
        <authorList>
            <consortium name="The Broad Institute Genomics Platform"/>
            <consortium name="The Broad Institute Genome Sequencing Center for Infectious Disease"/>
            <person name="Wu L."/>
            <person name="Ma J."/>
        </authorList>
    </citation>
    <scope>NUCLEOTIDE SEQUENCE [LARGE SCALE GENOMIC DNA]</scope>
    <source>
        <strain evidence="2">JCM 11574</strain>
    </source>
</reference>
<gene>
    <name evidence="1" type="ORF">GCM10010521_55510</name>
</gene>
<dbReference type="RefSeq" id="WP_345056884.1">
    <property type="nucleotide sequence ID" value="NZ_BAAAVM010000101.1"/>
</dbReference>
<evidence type="ECO:0008006" key="3">
    <source>
        <dbReference type="Google" id="ProtNLM"/>
    </source>
</evidence>
<dbReference type="SUPFAM" id="SSF48264">
    <property type="entry name" value="Cytochrome P450"/>
    <property type="match status" value="1"/>
</dbReference>
<organism evidence="1 2">
    <name type="scientific">Streptomyces rameus</name>
    <dbReference type="NCBI Taxonomy" id="68261"/>
    <lineage>
        <taxon>Bacteria</taxon>
        <taxon>Bacillati</taxon>
        <taxon>Actinomycetota</taxon>
        <taxon>Actinomycetes</taxon>
        <taxon>Kitasatosporales</taxon>
        <taxon>Streptomycetaceae</taxon>
        <taxon>Streptomyces</taxon>
    </lineage>
</organism>
<name>A0ABP6HE76_9ACTN</name>
<sequence length="93" mass="9833">MGEIAAYRGRLAATMQENPGTDVISDILAMQAEDPTEAVAGAGTFDADRKPNTHTTFEPGPRVCIGVNLAVHQVEILSDQRISGGVGRIPATW</sequence>
<dbReference type="Gene3D" id="1.10.630.10">
    <property type="entry name" value="Cytochrome P450"/>
    <property type="match status" value="1"/>
</dbReference>
<proteinExistence type="predicted"/>
<keyword evidence="2" id="KW-1185">Reference proteome</keyword>
<dbReference type="InterPro" id="IPR036396">
    <property type="entry name" value="Cyt_P450_sf"/>
</dbReference>